<proteinExistence type="predicted"/>
<evidence type="ECO:0000313" key="2">
    <source>
        <dbReference type="Proteomes" id="UP000054538"/>
    </source>
</evidence>
<dbReference type="HOGENOM" id="CLU_206879_0_0_1"/>
<reference evidence="1 2" key="1">
    <citation type="submission" date="2014-04" db="EMBL/GenBank/DDBJ databases">
        <authorList>
            <consortium name="DOE Joint Genome Institute"/>
            <person name="Kuo A."/>
            <person name="Kohler A."/>
            <person name="Jargeat P."/>
            <person name="Nagy L.G."/>
            <person name="Floudas D."/>
            <person name="Copeland A."/>
            <person name="Barry K.W."/>
            <person name="Cichocki N."/>
            <person name="Veneault-Fourrey C."/>
            <person name="LaButti K."/>
            <person name="Lindquist E.A."/>
            <person name="Lipzen A."/>
            <person name="Lundell T."/>
            <person name="Morin E."/>
            <person name="Murat C."/>
            <person name="Sun H."/>
            <person name="Tunlid A."/>
            <person name="Henrissat B."/>
            <person name="Grigoriev I.V."/>
            <person name="Hibbett D.S."/>
            <person name="Martin F."/>
            <person name="Nordberg H.P."/>
            <person name="Cantor M.N."/>
            <person name="Hua S.X."/>
        </authorList>
    </citation>
    <scope>NUCLEOTIDE SEQUENCE [LARGE SCALE GENOMIC DNA]</scope>
    <source>
        <strain evidence="1 2">Ve08.2h10</strain>
    </source>
</reference>
<dbReference type="AlphaFoldDB" id="A0A0D0CQ40"/>
<evidence type="ECO:0000313" key="1">
    <source>
        <dbReference type="EMBL" id="KIK77453.1"/>
    </source>
</evidence>
<sequence>FLDAPHNTNIADHTMLPLAWEVSQDMEVVLEVPSHAQWCMCGESVPLLGGALLSYETFFAQW</sequence>
<dbReference type="OrthoDB" id="2790258at2759"/>
<keyword evidence="2" id="KW-1185">Reference proteome</keyword>
<name>A0A0D0CQ40_9AGAM</name>
<gene>
    <name evidence="1" type="ORF">PAXRUDRAFT_42232</name>
</gene>
<dbReference type="InParanoid" id="A0A0D0CQ40"/>
<feature type="non-terminal residue" evidence="1">
    <location>
        <position position="1"/>
    </location>
</feature>
<accession>A0A0D0CQ40</accession>
<dbReference type="EMBL" id="KN826982">
    <property type="protein sequence ID" value="KIK77453.1"/>
    <property type="molecule type" value="Genomic_DNA"/>
</dbReference>
<reference evidence="2" key="2">
    <citation type="submission" date="2015-01" db="EMBL/GenBank/DDBJ databases">
        <title>Evolutionary Origins and Diversification of the Mycorrhizal Mutualists.</title>
        <authorList>
            <consortium name="DOE Joint Genome Institute"/>
            <consortium name="Mycorrhizal Genomics Consortium"/>
            <person name="Kohler A."/>
            <person name="Kuo A."/>
            <person name="Nagy L.G."/>
            <person name="Floudas D."/>
            <person name="Copeland A."/>
            <person name="Barry K.W."/>
            <person name="Cichocki N."/>
            <person name="Veneault-Fourrey C."/>
            <person name="LaButti K."/>
            <person name="Lindquist E.A."/>
            <person name="Lipzen A."/>
            <person name="Lundell T."/>
            <person name="Morin E."/>
            <person name="Murat C."/>
            <person name="Riley R."/>
            <person name="Ohm R."/>
            <person name="Sun H."/>
            <person name="Tunlid A."/>
            <person name="Henrissat B."/>
            <person name="Grigoriev I.V."/>
            <person name="Hibbett D.S."/>
            <person name="Martin F."/>
        </authorList>
    </citation>
    <scope>NUCLEOTIDE SEQUENCE [LARGE SCALE GENOMIC DNA]</scope>
    <source>
        <strain evidence="2">Ve08.2h10</strain>
    </source>
</reference>
<protein>
    <submittedName>
        <fullName evidence="1">Uncharacterized protein</fullName>
    </submittedName>
</protein>
<feature type="non-terminal residue" evidence="1">
    <location>
        <position position="62"/>
    </location>
</feature>
<dbReference type="Proteomes" id="UP000054538">
    <property type="component" value="Unassembled WGS sequence"/>
</dbReference>
<organism evidence="1 2">
    <name type="scientific">Paxillus rubicundulus Ve08.2h10</name>
    <dbReference type="NCBI Taxonomy" id="930991"/>
    <lineage>
        <taxon>Eukaryota</taxon>
        <taxon>Fungi</taxon>
        <taxon>Dikarya</taxon>
        <taxon>Basidiomycota</taxon>
        <taxon>Agaricomycotina</taxon>
        <taxon>Agaricomycetes</taxon>
        <taxon>Agaricomycetidae</taxon>
        <taxon>Boletales</taxon>
        <taxon>Paxilineae</taxon>
        <taxon>Paxillaceae</taxon>
        <taxon>Paxillus</taxon>
    </lineage>
</organism>